<dbReference type="AlphaFoldDB" id="A0A699ZM18"/>
<sequence>MLTHIPIVKVQYFVMFELFCYRCNLSRHMRNTALSGMSSHSWPGLPGSGMAGMAAAEKVPFKRKTGRHTGFSVHASYVMCCRGGALVIALFFLPGWAAAEGWDDTCVTAVGTMEDACAAEIKAYYQAYALPNPSGWNAAIWQTDANAAILRYSRVFREKDVAGSTFRFTPPCCQALCQFVAKTCACVTSFIDMRSAALSLIYGRMTFDAATPCAYRNVGTWGVCFKV</sequence>
<comment type="caution">
    <text evidence="1">The sequence shown here is derived from an EMBL/GenBank/DDBJ whole genome shotgun (WGS) entry which is preliminary data.</text>
</comment>
<reference evidence="1 2" key="1">
    <citation type="submission" date="2020-02" db="EMBL/GenBank/DDBJ databases">
        <title>Draft genome sequence of Haematococcus lacustris strain NIES-144.</title>
        <authorList>
            <person name="Morimoto D."/>
            <person name="Nakagawa S."/>
            <person name="Yoshida T."/>
            <person name="Sawayama S."/>
        </authorList>
    </citation>
    <scope>NUCLEOTIDE SEQUENCE [LARGE SCALE GENOMIC DNA]</scope>
    <source>
        <strain evidence="1 2">NIES-144</strain>
    </source>
</reference>
<name>A0A699ZM18_HAELA</name>
<evidence type="ECO:0000313" key="1">
    <source>
        <dbReference type="EMBL" id="GFH19568.1"/>
    </source>
</evidence>
<protein>
    <submittedName>
        <fullName evidence="1">Uncharacterized protein</fullName>
    </submittedName>
</protein>
<accession>A0A699ZM18</accession>
<keyword evidence="2" id="KW-1185">Reference proteome</keyword>
<proteinExistence type="predicted"/>
<evidence type="ECO:0000313" key="2">
    <source>
        <dbReference type="Proteomes" id="UP000485058"/>
    </source>
</evidence>
<dbReference type="EMBL" id="BLLF01001485">
    <property type="protein sequence ID" value="GFH19568.1"/>
    <property type="molecule type" value="Genomic_DNA"/>
</dbReference>
<dbReference type="Proteomes" id="UP000485058">
    <property type="component" value="Unassembled WGS sequence"/>
</dbReference>
<organism evidence="1 2">
    <name type="scientific">Haematococcus lacustris</name>
    <name type="common">Green alga</name>
    <name type="synonym">Haematococcus pluvialis</name>
    <dbReference type="NCBI Taxonomy" id="44745"/>
    <lineage>
        <taxon>Eukaryota</taxon>
        <taxon>Viridiplantae</taxon>
        <taxon>Chlorophyta</taxon>
        <taxon>core chlorophytes</taxon>
        <taxon>Chlorophyceae</taxon>
        <taxon>CS clade</taxon>
        <taxon>Chlamydomonadales</taxon>
        <taxon>Haematococcaceae</taxon>
        <taxon>Haematococcus</taxon>
    </lineage>
</organism>
<gene>
    <name evidence="1" type="ORF">HaLaN_16532</name>
</gene>